<dbReference type="GO" id="GO:0016740">
    <property type="term" value="F:transferase activity"/>
    <property type="evidence" value="ECO:0007669"/>
    <property type="project" value="UniProtKB-KW"/>
</dbReference>
<dbReference type="Pfam" id="PF13480">
    <property type="entry name" value="Acetyltransf_6"/>
    <property type="match status" value="1"/>
</dbReference>
<dbReference type="InterPro" id="IPR038740">
    <property type="entry name" value="BioF2-like_GNAT_dom"/>
</dbReference>
<proteinExistence type="predicted"/>
<dbReference type="AlphaFoldDB" id="A0A7W6H578"/>
<evidence type="ECO:0000313" key="3">
    <source>
        <dbReference type="Proteomes" id="UP000542776"/>
    </source>
</evidence>
<gene>
    <name evidence="2" type="ORF">GGR04_002631</name>
</gene>
<dbReference type="SUPFAM" id="SSF55729">
    <property type="entry name" value="Acyl-CoA N-acyltransferases (Nat)"/>
    <property type="match status" value="1"/>
</dbReference>
<organism evidence="2 3">
    <name type="scientific">Aureimonas pseudogalii</name>
    <dbReference type="NCBI Taxonomy" id="1744844"/>
    <lineage>
        <taxon>Bacteria</taxon>
        <taxon>Pseudomonadati</taxon>
        <taxon>Pseudomonadota</taxon>
        <taxon>Alphaproteobacteria</taxon>
        <taxon>Hyphomicrobiales</taxon>
        <taxon>Aurantimonadaceae</taxon>
        <taxon>Aureimonas</taxon>
    </lineage>
</organism>
<dbReference type="Gene3D" id="3.40.630.30">
    <property type="match status" value="1"/>
</dbReference>
<keyword evidence="3" id="KW-1185">Reference proteome</keyword>
<dbReference type="InterPro" id="IPR016181">
    <property type="entry name" value="Acyl_CoA_acyltransferase"/>
</dbReference>
<protein>
    <submittedName>
        <fullName evidence="2">CelD/BcsL family acetyltransferase involved in cellulose biosynthesis</fullName>
    </submittedName>
</protein>
<dbReference type="Proteomes" id="UP000542776">
    <property type="component" value="Unassembled WGS sequence"/>
</dbReference>
<comment type="caution">
    <text evidence="2">The sequence shown here is derived from an EMBL/GenBank/DDBJ whole genome shotgun (WGS) entry which is preliminary data.</text>
</comment>
<reference evidence="2 3" key="1">
    <citation type="submission" date="2020-08" db="EMBL/GenBank/DDBJ databases">
        <title>Genomic Encyclopedia of Type Strains, Phase IV (KMG-IV): sequencing the most valuable type-strain genomes for metagenomic binning, comparative biology and taxonomic classification.</title>
        <authorList>
            <person name="Goeker M."/>
        </authorList>
    </citation>
    <scope>NUCLEOTIDE SEQUENCE [LARGE SCALE GENOMIC DNA]</scope>
    <source>
        <strain evidence="2 3">DSM 102238</strain>
    </source>
</reference>
<feature type="domain" description="BioF2-like acetyltransferase" evidence="1">
    <location>
        <begin position="200"/>
        <end position="345"/>
    </location>
</feature>
<accession>A0A7W6H578</accession>
<dbReference type="EMBL" id="JACIEK010000006">
    <property type="protein sequence ID" value="MBB3998783.1"/>
    <property type="molecule type" value="Genomic_DNA"/>
</dbReference>
<evidence type="ECO:0000313" key="2">
    <source>
        <dbReference type="EMBL" id="MBB3998783.1"/>
    </source>
</evidence>
<name>A0A7W6H578_9HYPH</name>
<sequence>MSLYAATPEAATRPATLANAFRLDRVPAVSDATIEVEPNFDFLSPAYGQLFAGSAATAFQSPLWMDRLHRQLAPAVGAQALTIVVRERQTGELLAVLPFMLQRKMGITIVQPADFGVCDYNSVVASTDAFERLAADPDVRARLRALLVPGSLLIFRKIRADGLDIRRLFPEGQQTLNENAAFHSEIGDDFEEWRRRTLKKKFSKELNRLARQIERDIGPYEHRAATSEVEIREAFAFARTVRTGKFDDDLFLRDAYYDFYLGFAIEGAASGEAVTYVSRIAGKPVAMLFGPAGDGVFHAVVTASDTSELNKFSPGLQILYQMIRQRFDEGHRLFDMGLGNTGYKSQFRVEETPIYNLTLARSLAGHTVSQVYHRAKPVKNLLRRFVPQVR</sequence>
<keyword evidence="2" id="KW-0808">Transferase</keyword>
<dbReference type="RefSeq" id="WP_183200305.1">
    <property type="nucleotide sequence ID" value="NZ_JACIEK010000006.1"/>
</dbReference>
<evidence type="ECO:0000259" key="1">
    <source>
        <dbReference type="Pfam" id="PF13480"/>
    </source>
</evidence>